<feature type="region of interest" description="Disordered" evidence="1">
    <location>
        <begin position="219"/>
        <end position="280"/>
    </location>
</feature>
<keyword evidence="3" id="KW-1185">Reference proteome</keyword>
<feature type="region of interest" description="Disordered" evidence="1">
    <location>
        <begin position="348"/>
        <end position="385"/>
    </location>
</feature>
<accession>A0A9K3DVF5</accession>
<dbReference type="Gramene" id="mRNA:HanXRQr2_Chr16g0774991">
    <property type="protein sequence ID" value="mRNA:HanXRQr2_Chr16g0774991"/>
    <property type="gene ID" value="HanXRQr2_Chr16g0774991"/>
</dbReference>
<proteinExistence type="predicted"/>
<dbReference type="EMBL" id="MNCJ02000331">
    <property type="protein sequence ID" value="KAF5762292.1"/>
    <property type="molecule type" value="Genomic_DNA"/>
</dbReference>
<reference evidence="2" key="1">
    <citation type="journal article" date="2017" name="Nature">
        <title>The sunflower genome provides insights into oil metabolism, flowering and Asterid evolution.</title>
        <authorList>
            <person name="Badouin H."/>
            <person name="Gouzy J."/>
            <person name="Grassa C.J."/>
            <person name="Murat F."/>
            <person name="Staton S.E."/>
            <person name="Cottret L."/>
            <person name="Lelandais-Briere C."/>
            <person name="Owens G.L."/>
            <person name="Carrere S."/>
            <person name="Mayjonade B."/>
            <person name="Legrand L."/>
            <person name="Gill N."/>
            <person name="Kane N.C."/>
            <person name="Bowers J.E."/>
            <person name="Hubner S."/>
            <person name="Bellec A."/>
            <person name="Berard A."/>
            <person name="Berges H."/>
            <person name="Blanchet N."/>
            <person name="Boniface M.C."/>
            <person name="Brunel D."/>
            <person name="Catrice O."/>
            <person name="Chaidir N."/>
            <person name="Claudel C."/>
            <person name="Donnadieu C."/>
            <person name="Faraut T."/>
            <person name="Fievet G."/>
            <person name="Helmstetter N."/>
            <person name="King M."/>
            <person name="Knapp S.J."/>
            <person name="Lai Z."/>
            <person name="Le Paslier M.C."/>
            <person name="Lippi Y."/>
            <person name="Lorenzon L."/>
            <person name="Mandel J.R."/>
            <person name="Marage G."/>
            <person name="Marchand G."/>
            <person name="Marquand E."/>
            <person name="Bret-Mestries E."/>
            <person name="Morien E."/>
            <person name="Nambeesan S."/>
            <person name="Nguyen T."/>
            <person name="Pegot-Espagnet P."/>
            <person name="Pouilly N."/>
            <person name="Raftis F."/>
            <person name="Sallet E."/>
            <person name="Schiex T."/>
            <person name="Thomas J."/>
            <person name="Vandecasteele C."/>
            <person name="Vares D."/>
            <person name="Vear F."/>
            <person name="Vautrin S."/>
            <person name="Crespi M."/>
            <person name="Mangin B."/>
            <person name="Burke J.M."/>
            <person name="Salse J."/>
            <person name="Munos S."/>
            <person name="Vincourt P."/>
            <person name="Rieseberg L.H."/>
            <person name="Langlade N.B."/>
        </authorList>
    </citation>
    <scope>NUCLEOTIDE SEQUENCE</scope>
    <source>
        <tissue evidence="2">Leaves</tissue>
    </source>
</reference>
<feature type="compositionally biased region" description="Acidic residues" evidence="1">
    <location>
        <begin position="244"/>
        <end position="254"/>
    </location>
</feature>
<dbReference type="AlphaFoldDB" id="A0A9K3DVF5"/>
<protein>
    <submittedName>
        <fullName evidence="2">Uncharacterized protein</fullName>
    </submittedName>
</protein>
<evidence type="ECO:0000256" key="1">
    <source>
        <dbReference type="SAM" id="MobiDB-lite"/>
    </source>
</evidence>
<evidence type="ECO:0000313" key="3">
    <source>
        <dbReference type="Proteomes" id="UP000215914"/>
    </source>
</evidence>
<gene>
    <name evidence="2" type="ORF">HanXRQr2_Chr16g0774991</name>
</gene>
<evidence type="ECO:0000313" key="2">
    <source>
        <dbReference type="EMBL" id="KAF5762292.1"/>
    </source>
</evidence>
<dbReference type="Proteomes" id="UP000215914">
    <property type="component" value="Unassembled WGS sequence"/>
</dbReference>
<sequence length="471" mass="51983">MWSGNWYTFEVRDKNSCCYTWITTSIKDWKDHFFLVDDRCVPEFMIWRLKKSKLPPPLPEDFEYNTKLYADLIKEAGRIQKYPEHILVMGRISTIWAEPEWYPTLRWNKEGQLCGALCIYVDSMGLKEALRLKSFDSKELDIRATKTPKGDPPYLSIVQGNLYQIRAPEGPDNQGALGSAPAAQTADVVSAQAVVVVDDAEGDKTGSIGTKGSGSKIVIEDEGVHLSVGDEEVPAGGGKRNGDDKDEDEEGDEGEKEHPQISLKRKRAASTKSDPKLKQVKKKKTEFKTITLDDDDHVTEFSTAGGILENLDAHLHGGRTPRDRPVKILSSPLSFGGGATKVITDVRTSDPKKTEPSPSGKFTTGVASNVSRPSPMPIDGGDSASSSPLWYNTEAIFLSRELGSRGIEDMDSARALEKYVPEWSLANKDRIVDALSAKMALFHLGTVTPRNFVSNNVLTRVMSLHVALNIK</sequence>
<comment type="caution">
    <text evidence="2">The sequence shown here is derived from an EMBL/GenBank/DDBJ whole genome shotgun (WGS) entry which is preliminary data.</text>
</comment>
<reference evidence="2" key="2">
    <citation type="submission" date="2020-06" db="EMBL/GenBank/DDBJ databases">
        <title>Helianthus annuus Genome sequencing and assembly Release 2.</title>
        <authorList>
            <person name="Gouzy J."/>
            <person name="Langlade N."/>
            <person name="Munos S."/>
        </authorList>
    </citation>
    <scope>NUCLEOTIDE SEQUENCE</scope>
    <source>
        <tissue evidence="2">Leaves</tissue>
    </source>
</reference>
<name>A0A9K3DVF5_HELAN</name>
<organism evidence="2 3">
    <name type="scientific">Helianthus annuus</name>
    <name type="common">Common sunflower</name>
    <dbReference type="NCBI Taxonomy" id="4232"/>
    <lineage>
        <taxon>Eukaryota</taxon>
        <taxon>Viridiplantae</taxon>
        <taxon>Streptophyta</taxon>
        <taxon>Embryophyta</taxon>
        <taxon>Tracheophyta</taxon>
        <taxon>Spermatophyta</taxon>
        <taxon>Magnoliopsida</taxon>
        <taxon>eudicotyledons</taxon>
        <taxon>Gunneridae</taxon>
        <taxon>Pentapetalae</taxon>
        <taxon>asterids</taxon>
        <taxon>campanulids</taxon>
        <taxon>Asterales</taxon>
        <taxon>Asteraceae</taxon>
        <taxon>Asteroideae</taxon>
        <taxon>Heliantheae alliance</taxon>
        <taxon>Heliantheae</taxon>
        <taxon>Helianthus</taxon>
    </lineage>
</organism>
<feature type="compositionally biased region" description="Polar residues" evidence="1">
    <location>
        <begin position="356"/>
        <end position="372"/>
    </location>
</feature>